<feature type="domain" description="AAA" evidence="1">
    <location>
        <begin position="117"/>
        <end position="276"/>
    </location>
</feature>
<accession>A0ABY5BCF1</accession>
<dbReference type="InterPro" id="IPR027417">
    <property type="entry name" value="P-loop_NTPase"/>
</dbReference>
<geneLocation type="plasmid" evidence="2 3">
    <name>unnamed1</name>
</geneLocation>
<dbReference type="EMBL" id="CP099584">
    <property type="protein sequence ID" value="USS44200.1"/>
    <property type="molecule type" value="Genomic_DNA"/>
</dbReference>
<evidence type="ECO:0000313" key="3">
    <source>
        <dbReference type="Proteomes" id="UP001056386"/>
    </source>
</evidence>
<gene>
    <name evidence="2" type="ORF">NFI99_13025</name>
</gene>
<dbReference type="Proteomes" id="UP001056386">
    <property type="component" value="Plasmid unnamed1"/>
</dbReference>
<evidence type="ECO:0000259" key="1">
    <source>
        <dbReference type="Pfam" id="PF13614"/>
    </source>
</evidence>
<dbReference type="PANTHER" id="PTHR13696">
    <property type="entry name" value="P-LOOP CONTAINING NUCLEOSIDE TRIPHOSPHATE HYDROLASE"/>
    <property type="match status" value="1"/>
</dbReference>
<keyword evidence="3" id="KW-1185">Reference proteome</keyword>
<dbReference type="InterPro" id="IPR025669">
    <property type="entry name" value="AAA_dom"/>
</dbReference>
<keyword evidence="2" id="KW-0614">Plasmid</keyword>
<dbReference type="RefSeq" id="WP_035977098.1">
    <property type="nucleotide sequence ID" value="NZ_CP021076.1"/>
</dbReference>
<dbReference type="CDD" id="cd02042">
    <property type="entry name" value="ParAB_family"/>
    <property type="match status" value="1"/>
</dbReference>
<dbReference type="SUPFAM" id="SSF52540">
    <property type="entry name" value="P-loop containing nucleoside triphosphate hydrolases"/>
    <property type="match status" value="1"/>
</dbReference>
<dbReference type="PANTHER" id="PTHR13696:SF52">
    <property type="entry name" value="PARA FAMILY PROTEIN CT_582"/>
    <property type="match status" value="1"/>
</dbReference>
<proteinExistence type="predicted"/>
<name>A0ABY5BCF1_BURGL</name>
<organism evidence="2 3">
    <name type="scientific">Burkholderia glumae</name>
    <name type="common">Pseudomonas glumae</name>
    <dbReference type="NCBI Taxonomy" id="337"/>
    <lineage>
        <taxon>Bacteria</taxon>
        <taxon>Pseudomonadati</taxon>
        <taxon>Pseudomonadota</taxon>
        <taxon>Betaproteobacteria</taxon>
        <taxon>Burkholderiales</taxon>
        <taxon>Burkholderiaceae</taxon>
        <taxon>Burkholderia</taxon>
    </lineage>
</organism>
<reference evidence="2" key="1">
    <citation type="submission" date="2022-06" db="EMBL/GenBank/DDBJ databases">
        <title>Draft genome sequence of Burkholderia glumae strain GR20004 isolated from rice panicle showing bacterial panicle blight.</title>
        <authorList>
            <person name="Choi S.Y."/>
            <person name="Lee Y.H."/>
        </authorList>
    </citation>
    <scope>NUCLEOTIDE SEQUENCE</scope>
    <source>
        <strain evidence="2">GR20004</strain>
        <plasmid evidence="2">unnamed1</plasmid>
    </source>
</reference>
<sequence>MVLKQPTPQVKYVDLDQMIGIADRGEAWVSNLRDDLLEPWPRKQPPMVTASRLAKLCKVERARIQYLVTKGNAKGEYPTGSTSGNNRHREFTIEDVQTFVRRAGPYSRRPEDGRAVAIAVGNFKGGVGKTTLSVALAQGLTLRGHKVLLVDLDPQASSTTLMGYVPTAEIGEAQTVMPFIYGDEPNLDYSIVESYWPNLHLIPASPVLFGADYYLPAKQSRDPNYEYWAVLEQAMPRLREQYDVVVFDTPPSLAYLATNCFMSSDALVIPLPPETLDFVSSTAFFRQFADLFSGLRRNREVEKRFEFIKIFLSKVRPRVQSTSVVSSWIQEAYPEMLGRAELFESDVVKKASTEFKTVYDLDPRDYEGSMQLLNRTLDAFDDMIDEVQEQLEGIWSVQKAAKEVAHGE</sequence>
<dbReference type="Pfam" id="PF13614">
    <property type="entry name" value="AAA_31"/>
    <property type="match status" value="1"/>
</dbReference>
<evidence type="ECO:0000313" key="2">
    <source>
        <dbReference type="EMBL" id="USS44200.1"/>
    </source>
</evidence>
<dbReference type="Gene3D" id="3.40.50.300">
    <property type="entry name" value="P-loop containing nucleotide triphosphate hydrolases"/>
    <property type="match status" value="1"/>
</dbReference>
<dbReference type="InterPro" id="IPR050678">
    <property type="entry name" value="DNA_Partitioning_ATPase"/>
</dbReference>
<protein>
    <submittedName>
        <fullName evidence="2">ParA family protein</fullName>
    </submittedName>
</protein>